<evidence type="ECO:0000256" key="13">
    <source>
        <dbReference type="ARBA" id="ARBA00055998"/>
    </source>
</evidence>
<evidence type="ECO:0000256" key="8">
    <source>
        <dbReference type="ARBA" id="ARBA00022843"/>
    </source>
</evidence>
<dbReference type="GO" id="GO:0071222">
    <property type="term" value="P:cellular response to lipopolysaccharide"/>
    <property type="evidence" value="ECO:0007669"/>
    <property type="project" value="TreeGrafter"/>
</dbReference>
<dbReference type="Pfam" id="PF12180">
    <property type="entry name" value="EABR"/>
    <property type="match status" value="1"/>
</dbReference>
<dbReference type="EMBL" id="JANPWB010000001">
    <property type="protein sequence ID" value="KAJ1213857.1"/>
    <property type="molecule type" value="Genomic_DNA"/>
</dbReference>
<feature type="coiled-coil region" evidence="18">
    <location>
        <begin position="18"/>
        <end position="45"/>
    </location>
</feature>
<protein>
    <recommendedName>
        <fullName evidence="15">TNFAIP3-interacting protein 2</fullName>
    </recommendedName>
    <alternativeName>
        <fullName evidence="16">A20-binding inhibitor of NF-kappa-B activation 2</fullName>
    </alternativeName>
</protein>
<evidence type="ECO:0000256" key="12">
    <source>
        <dbReference type="ARBA" id="ARBA00023198"/>
    </source>
</evidence>
<dbReference type="GO" id="GO:0006357">
    <property type="term" value="P:regulation of transcription by RNA polymerase II"/>
    <property type="evidence" value="ECO:0007669"/>
    <property type="project" value="TreeGrafter"/>
</dbReference>
<sequence>MTSLCPSDSCADPLLARFKQLEETVERLHRENRALKGKVQSYNTLCTFYHEARQQLSSLKVQLSVKDKVIEGLRRAGHEAPELGHEQAPGGASQSLVEGLLEQLNATKERLREAEGASAHKTEALHQEVQRLRQQLDEKDRHLQQVASWPQREKEVEILRLQRVLADKEKVQATSEVLCRSLTDETYQLRRKLAATAEMCQQLVTCLEEKQGNDRGPSNDPARNEQPDKLQFSDSEVAHLQASISKLQEENRTLKQKVTYVEDLNAKWQKYDASREAYVKGLHLQLKGLKPQEDPPKGAASAQASAELLQKEILRLNRLLEEKMKEHLRLKRDIEEVMKARVEDGERMQILEQQVFVYKDDFTSERADRERAQSKIQELLEETSRLKHLLARPQDSRDRAGNFRLQIGNNNHMRIERDNSEVLLRASQDPPGLRNQGTAAQQVGAALVSGTSEPDRCRQGDLQCPHCLRLFGDEHSEDFLHHISDCCQ</sequence>
<feature type="coiled-coil region" evidence="18">
    <location>
        <begin position="299"/>
        <end position="389"/>
    </location>
</feature>
<evidence type="ECO:0000256" key="15">
    <source>
        <dbReference type="ARBA" id="ARBA00073020"/>
    </source>
</evidence>
<feature type="coiled-coil region" evidence="18">
    <location>
        <begin position="230"/>
        <end position="264"/>
    </location>
</feature>
<feature type="coiled-coil region" evidence="18">
    <location>
        <begin position="97"/>
        <end position="142"/>
    </location>
</feature>
<keyword evidence="7" id="KW-0862">Zinc</keyword>
<dbReference type="GO" id="GO:0006954">
    <property type="term" value="P:inflammatory response"/>
    <property type="evidence" value="ECO:0007669"/>
    <property type="project" value="UniProtKB-KW"/>
</dbReference>
<evidence type="ECO:0000256" key="3">
    <source>
        <dbReference type="ARBA" id="ARBA00022553"/>
    </source>
</evidence>
<dbReference type="InterPro" id="IPR022008">
    <property type="entry name" value="EABR"/>
</dbReference>
<keyword evidence="3" id="KW-0597">Phosphoprotein</keyword>
<organism evidence="20 21">
    <name type="scientific">Pleurodeles waltl</name>
    <name type="common">Iberian ribbed newt</name>
    <dbReference type="NCBI Taxonomy" id="8319"/>
    <lineage>
        <taxon>Eukaryota</taxon>
        <taxon>Metazoa</taxon>
        <taxon>Chordata</taxon>
        <taxon>Craniata</taxon>
        <taxon>Vertebrata</taxon>
        <taxon>Euteleostomi</taxon>
        <taxon>Amphibia</taxon>
        <taxon>Batrachia</taxon>
        <taxon>Caudata</taxon>
        <taxon>Salamandroidea</taxon>
        <taxon>Salamandridae</taxon>
        <taxon>Pleurodelinae</taxon>
        <taxon>Pleurodeles</taxon>
    </lineage>
</organism>
<dbReference type="Proteomes" id="UP001066276">
    <property type="component" value="Chromosome 1_1"/>
</dbReference>
<evidence type="ECO:0000256" key="4">
    <source>
        <dbReference type="ARBA" id="ARBA00022703"/>
    </source>
</evidence>
<keyword evidence="5" id="KW-0479">Metal-binding</keyword>
<evidence type="ECO:0000259" key="19">
    <source>
        <dbReference type="PROSITE" id="PS51801"/>
    </source>
</evidence>
<keyword evidence="2" id="KW-0963">Cytoplasm</keyword>
<evidence type="ECO:0000313" key="20">
    <source>
        <dbReference type="EMBL" id="KAJ1213857.1"/>
    </source>
</evidence>
<comment type="function">
    <text evidence="13">Inhibits NF-kappa-B activation by blocking the interaction of RIPK1 with its downstream effector NEMO/IKBKG. Forms a ternary complex with NFKB1 and MAP3K8 but appears to function upstream of MAP3K8 in the TLR4 signaling pathway that regulates MAP3K8 activation. Involved in activation of the MEK/ERK signaling pathway during innate immune response; this function seems to be stimulus- and cell type specific. Required for stability of MAP3K8. Involved in regulation of apoptosis in endothelial cells; promotes TEK agonist-stimulated endothelial survival. May act as transcriptional coactivator when translocated to the nucleus. Enhances CHUK-mediated NF-kappa-B activation involving NF-kappa-B p50-p65 and p50-c-Rel complexes.</text>
</comment>
<keyword evidence="21" id="KW-1185">Reference proteome</keyword>
<evidence type="ECO:0000256" key="2">
    <source>
        <dbReference type="ARBA" id="ARBA00022490"/>
    </source>
</evidence>
<reference evidence="20" key="1">
    <citation type="journal article" date="2022" name="bioRxiv">
        <title>Sequencing and chromosome-scale assembly of the giantPleurodeles waltlgenome.</title>
        <authorList>
            <person name="Brown T."/>
            <person name="Elewa A."/>
            <person name="Iarovenko S."/>
            <person name="Subramanian E."/>
            <person name="Araus A.J."/>
            <person name="Petzold A."/>
            <person name="Susuki M."/>
            <person name="Suzuki K.-i.T."/>
            <person name="Hayashi T."/>
            <person name="Toyoda A."/>
            <person name="Oliveira C."/>
            <person name="Osipova E."/>
            <person name="Leigh N.D."/>
            <person name="Simon A."/>
            <person name="Yun M.H."/>
        </authorList>
    </citation>
    <scope>NUCLEOTIDE SEQUENCE</scope>
    <source>
        <strain evidence="20">20211129_DDA</strain>
        <tissue evidence="20">Liver</tissue>
    </source>
</reference>
<dbReference type="Gene3D" id="1.20.5.1180">
    <property type="entry name" value="Geminin coiled-coil domain"/>
    <property type="match status" value="1"/>
</dbReference>
<comment type="subcellular location">
    <subcellularLocation>
        <location evidence="1">Cytoplasm</location>
    </subcellularLocation>
</comment>
<dbReference type="GO" id="GO:0006915">
    <property type="term" value="P:apoptotic process"/>
    <property type="evidence" value="ECO:0007669"/>
    <property type="project" value="UniProtKB-KW"/>
</dbReference>
<dbReference type="AlphaFoldDB" id="A0AAV7WML1"/>
<evidence type="ECO:0000313" key="21">
    <source>
        <dbReference type="Proteomes" id="UP001066276"/>
    </source>
</evidence>
<evidence type="ECO:0000256" key="17">
    <source>
        <dbReference type="PROSITE-ProRule" id="PRU01142"/>
    </source>
</evidence>
<evidence type="ECO:0000256" key="11">
    <source>
        <dbReference type="ARBA" id="ARBA00023163"/>
    </source>
</evidence>
<keyword evidence="12" id="KW-0395">Inflammatory response</keyword>
<dbReference type="GO" id="GO:0034134">
    <property type="term" value="P:toll-like receptor 2 signaling pathway"/>
    <property type="evidence" value="ECO:0007669"/>
    <property type="project" value="TreeGrafter"/>
</dbReference>
<comment type="subunit">
    <text evidence="14">Interacts with STK11/LKB1, TNFAIP3, IKBKG, NFKB1, MAP3K8, TEK, RIPK1, CHUK, IKBKB and SMARCD1. Interacts with polyubiquitin.</text>
</comment>
<keyword evidence="9" id="KW-0805">Transcription regulation</keyword>
<accession>A0AAV7WML1</accession>
<proteinExistence type="predicted"/>
<keyword evidence="10 18" id="KW-0175">Coiled coil</keyword>
<dbReference type="FunFam" id="1.20.5.990:FF:000005">
    <property type="entry name" value="TNFAIP3 interacting protein 2"/>
    <property type="match status" value="1"/>
</dbReference>
<evidence type="ECO:0000256" key="18">
    <source>
        <dbReference type="SAM" id="Coils"/>
    </source>
</evidence>
<evidence type="ECO:0000256" key="5">
    <source>
        <dbReference type="ARBA" id="ARBA00022723"/>
    </source>
</evidence>
<dbReference type="GO" id="GO:0005737">
    <property type="term" value="C:cytoplasm"/>
    <property type="evidence" value="ECO:0007669"/>
    <property type="project" value="UniProtKB-SubCell"/>
</dbReference>
<name>A0AAV7WML1_PLEWA</name>
<evidence type="ECO:0000256" key="16">
    <source>
        <dbReference type="ARBA" id="ARBA00079469"/>
    </source>
</evidence>
<feature type="domain" description="CCHC NOA-type" evidence="19">
    <location>
        <begin position="456"/>
        <end position="488"/>
    </location>
</feature>
<dbReference type="GO" id="GO:0043123">
    <property type="term" value="P:positive regulation of canonical NF-kappaB signal transduction"/>
    <property type="evidence" value="ECO:0007669"/>
    <property type="project" value="TreeGrafter"/>
</dbReference>
<evidence type="ECO:0000256" key="9">
    <source>
        <dbReference type="ARBA" id="ARBA00023015"/>
    </source>
</evidence>
<dbReference type="GO" id="GO:0070530">
    <property type="term" value="F:K63-linked polyubiquitin modification-dependent protein binding"/>
    <property type="evidence" value="ECO:0007669"/>
    <property type="project" value="InterPro"/>
</dbReference>
<keyword evidence="11" id="KW-0804">Transcription</keyword>
<dbReference type="PANTHER" id="PTHR31882:SF6">
    <property type="entry name" value="TNFAIP3-INTERACTING PROTEIN 2"/>
    <property type="match status" value="1"/>
</dbReference>
<dbReference type="PANTHER" id="PTHR31882">
    <property type="entry name" value="TNFAIP3-INTERACTING PROTEIN COILED COIL FAMILY MEMBER"/>
    <property type="match status" value="1"/>
</dbReference>
<keyword evidence="8" id="KW-0832">Ubl conjugation</keyword>
<evidence type="ECO:0000256" key="7">
    <source>
        <dbReference type="ARBA" id="ARBA00022833"/>
    </source>
</evidence>
<dbReference type="PROSITE" id="PS51801">
    <property type="entry name" value="ZF_CCHC_NOA"/>
    <property type="match status" value="1"/>
</dbReference>
<comment type="caution">
    <text evidence="20">The sequence shown here is derived from an EMBL/GenBank/DDBJ whole genome shotgun (WGS) entry which is preliminary data.</text>
</comment>
<evidence type="ECO:0000256" key="14">
    <source>
        <dbReference type="ARBA" id="ARBA00063508"/>
    </source>
</evidence>
<dbReference type="InterPro" id="IPR034735">
    <property type="entry name" value="NEMO_ZF"/>
</dbReference>
<keyword evidence="4" id="KW-0053">Apoptosis</keyword>
<evidence type="ECO:0000256" key="10">
    <source>
        <dbReference type="ARBA" id="ARBA00023054"/>
    </source>
</evidence>
<dbReference type="GO" id="GO:0008270">
    <property type="term" value="F:zinc ion binding"/>
    <property type="evidence" value="ECO:0007669"/>
    <property type="project" value="UniProtKB-KW"/>
</dbReference>
<evidence type="ECO:0000256" key="1">
    <source>
        <dbReference type="ARBA" id="ARBA00004496"/>
    </source>
</evidence>
<keyword evidence="6 17" id="KW-0863">Zinc-finger</keyword>
<dbReference type="GO" id="GO:0034138">
    <property type="term" value="P:toll-like receptor 3 signaling pathway"/>
    <property type="evidence" value="ECO:0007669"/>
    <property type="project" value="TreeGrafter"/>
</dbReference>
<evidence type="ECO:0000256" key="6">
    <source>
        <dbReference type="ARBA" id="ARBA00022771"/>
    </source>
</evidence>
<gene>
    <name evidence="20" type="ORF">NDU88_001487</name>
</gene>
<dbReference type="Gene3D" id="1.20.5.990">
    <property type="entry name" value="Nemo cc2-lz domain - 1d5 darpin complex"/>
    <property type="match status" value="1"/>
</dbReference>